<feature type="region of interest" description="Disordered" evidence="1">
    <location>
        <begin position="21"/>
        <end position="41"/>
    </location>
</feature>
<evidence type="ECO:0000313" key="3">
    <source>
        <dbReference type="EMBL" id="MCG2576575.1"/>
    </source>
</evidence>
<name>A0ABS9K085_9RHOO</name>
<reference evidence="3" key="1">
    <citation type="submission" date="2022-01" db="EMBL/GenBank/DDBJ databases">
        <authorList>
            <person name="Jo J.-H."/>
            <person name="Im W.-T."/>
        </authorList>
    </citation>
    <scope>NUCLEOTIDE SEQUENCE</scope>
    <source>
        <strain evidence="3">XY25</strain>
    </source>
</reference>
<gene>
    <name evidence="3" type="ORF">LZ012_06145</name>
</gene>
<dbReference type="RefSeq" id="WP_275708655.1">
    <property type="nucleotide sequence ID" value="NZ_JAKLTN010000001.1"/>
</dbReference>
<dbReference type="EMBL" id="JAKLTN010000001">
    <property type="protein sequence ID" value="MCG2576575.1"/>
    <property type="molecule type" value="Genomic_DNA"/>
</dbReference>
<evidence type="ECO:0008006" key="5">
    <source>
        <dbReference type="Google" id="ProtNLM"/>
    </source>
</evidence>
<keyword evidence="4" id="KW-1185">Reference proteome</keyword>
<feature type="signal peptide" evidence="2">
    <location>
        <begin position="1"/>
        <end position="21"/>
    </location>
</feature>
<evidence type="ECO:0000313" key="4">
    <source>
        <dbReference type="Proteomes" id="UP001165384"/>
    </source>
</evidence>
<feature type="chain" id="PRO_5045843744" description="DUF333 domain-containing protein" evidence="2">
    <location>
        <begin position="22"/>
        <end position="83"/>
    </location>
</feature>
<evidence type="ECO:0000256" key="2">
    <source>
        <dbReference type="SAM" id="SignalP"/>
    </source>
</evidence>
<sequence>MRNFLATAAVALGLTACASQAPTPTQPAAPAPAAASEPKAPQCWNGDAGKFMAVGTQTAISGVAVVCEKTGDGKNAQWMGAKH</sequence>
<dbReference type="Proteomes" id="UP001165384">
    <property type="component" value="Unassembled WGS sequence"/>
</dbReference>
<dbReference type="PROSITE" id="PS51257">
    <property type="entry name" value="PROKAR_LIPOPROTEIN"/>
    <property type="match status" value="1"/>
</dbReference>
<keyword evidence="2" id="KW-0732">Signal</keyword>
<evidence type="ECO:0000256" key="1">
    <source>
        <dbReference type="SAM" id="MobiDB-lite"/>
    </source>
</evidence>
<proteinExistence type="predicted"/>
<feature type="compositionally biased region" description="Low complexity" evidence="1">
    <location>
        <begin position="31"/>
        <end position="41"/>
    </location>
</feature>
<protein>
    <recommendedName>
        <fullName evidence="5">DUF333 domain-containing protein</fullName>
    </recommendedName>
</protein>
<organism evidence="3 4">
    <name type="scientific">Dechloromonas hankyongensis</name>
    <dbReference type="NCBI Taxonomy" id="2908002"/>
    <lineage>
        <taxon>Bacteria</taxon>
        <taxon>Pseudomonadati</taxon>
        <taxon>Pseudomonadota</taxon>
        <taxon>Betaproteobacteria</taxon>
        <taxon>Rhodocyclales</taxon>
        <taxon>Azonexaceae</taxon>
        <taxon>Dechloromonas</taxon>
    </lineage>
</organism>
<accession>A0ABS9K085</accession>
<comment type="caution">
    <text evidence="3">The sequence shown here is derived from an EMBL/GenBank/DDBJ whole genome shotgun (WGS) entry which is preliminary data.</text>
</comment>